<feature type="domain" description="DUF5667" evidence="2">
    <location>
        <begin position="77"/>
        <end position="116"/>
    </location>
</feature>
<feature type="region of interest" description="Disordered" evidence="1">
    <location>
        <begin position="159"/>
        <end position="204"/>
    </location>
</feature>
<evidence type="ECO:0000259" key="2">
    <source>
        <dbReference type="Pfam" id="PF18915"/>
    </source>
</evidence>
<sequence>MRFNTLIKRIRKETEPNPDFAHHAKERYLALYEAVFPAKNSPWKVYLMRAASVAAACMVVLGTASVYADQSNVGVQSPLYPLKRVSESVRFAVSSDEKKQELQTELAVRRVEEVEKGGSGRLAMEANAELKQSLKSLPVRELSVPDTALRLEQGATLFVAPAEESPSPTPTASSTPDSESALLPPGTPEATPTEEPDGESEIEIDVEIEEEFEKAPCGAIKRAKEKTDVWLKIGDTELEELFEERCE</sequence>
<dbReference type="AlphaFoldDB" id="A0A1F8DT66"/>
<gene>
    <name evidence="3" type="ORF">A2755_00475</name>
</gene>
<dbReference type="EMBL" id="MGIP01000006">
    <property type="protein sequence ID" value="OGM91811.1"/>
    <property type="molecule type" value="Genomic_DNA"/>
</dbReference>
<reference evidence="3 4" key="1">
    <citation type="journal article" date="2016" name="Nat. Commun.">
        <title>Thousands of microbial genomes shed light on interconnected biogeochemical processes in an aquifer system.</title>
        <authorList>
            <person name="Anantharaman K."/>
            <person name="Brown C.T."/>
            <person name="Hug L.A."/>
            <person name="Sharon I."/>
            <person name="Castelle C.J."/>
            <person name="Probst A.J."/>
            <person name="Thomas B.C."/>
            <person name="Singh A."/>
            <person name="Wilkins M.J."/>
            <person name="Karaoz U."/>
            <person name="Brodie E.L."/>
            <person name="Williams K.H."/>
            <person name="Hubbard S.S."/>
            <person name="Banfield J.F."/>
        </authorList>
    </citation>
    <scope>NUCLEOTIDE SEQUENCE [LARGE SCALE GENOMIC DNA]</scope>
</reference>
<evidence type="ECO:0000313" key="4">
    <source>
        <dbReference type="Proteomes" id="UP000177029"/>
    </source>
</evidence>
<name>A0A1F8DT66_9BACT</name>
<evidence type="ECO:0000256" key="1">
    <source>
        <dbReference type="SAM" id="MobiDB-lite"/>
    </source>
</evidence>
<feature type="compositionally biased region" description="Low complexity" evidence="1">
    <location>
        <begin position="160"/>
        <end position="181"/>
    </location>
</feature>
<feature type="compositionally biased region" description="Acidic residues" evidence="1">
    <location>
        <begin position="192"/>
        <end position="204"/>
    </location>
</feature>
<protein>
    <recommendedName>
        <fullName evidence="2">DUF5667 domain-containing protein</fullName>
    </recommendedName>
</protein>
<evidence type="ECO:0000313" key="3">
    <source>
        <dbReference type="EMBL" id="OGM91811.1"/>
    </source>
</evidence>
<comment type="caution">
    <text evidence="3">The sequence shown here is derived from an EMBL/GenBank/DDBJ whole genome shotgun (WGS) entry which is preliminary data.</text>
</comment>
<dbReference type="InterPro" id="IPR043725">
    <property type="entry name" value="DUF5667"/>
</dbReference>
<dbReference type="Pfam" id="PF18915">
    <property type="entry name" value="DUF5667"/>
    <property type="match status" value="1"/>
</dbReference>
<organism evidence="3 4">
    <name type="scientific">Candidatus Wolfebacteria bacterium RIFCSPHIGHO2_01_FULL_48_22</name>
    <dbReference type="NCBI Taxonomy" id="1802555"/>
    <lineage>
        <taxon>Bacteria</taxon>
        <taxon>Candidatus Wolfeibacteriota</taxon>
    </lineage>
</organism>
<accession>A0A1F8DT66</accession>
<dbReference type="Proteomes" id="UP000177029">
    <property type="component" value="Unassembled WGS sequence"/>
</dbReference>
<proteinExistence type="predicted"/>
<dbReference type="STRING" id="1802555.A2755_00475"/>